<evidence type="ECO:0000256" key="2">
    <source>
        <dbReference type="ARBA" id="ARBA00008352"/>
    </source>
</evidence>
<evidence type="ECO:0000313" key="5">
    <source>
        <dbReference type="EMBL" id="VVA94077.1"/>
    </source>
</evidence>
<protein>
    <submittedName>
        <fullName evidence="5">Uncharacterized protein</fullName>
    </submittedName>
</protein>
<dbReference type="GO" id="GO:0005666">
    <property type="term" value="C:RNA polymerase III complex"/>
    <property type="evidence" value="ECO:0007669"/>
    <property type="project" value="TreeGrafter"/>
</dbReference>
<feature type="region of interest" description="Disordered" evidence="4">
    <location>
        <begin position="90"/>
        <end position="117"/>
    </location>
</feature>
<dbReference type="EMBL" id="CABITT030000002">
    <property type="protein sequence ID" value="VVA94077.1"/>
    <property type="molecule type" value="Genomic_DNA"/>
</dbReference>
<dbReference type="PANTHER" id="PTHR15367:SF2">
    <property type="entry name" value="DNA-DIRECTED RNA POLYMERASE III SUBUNIT"/>
    <property type="match status" value="1"/>
</dbReference>
<dbReference type="PANTHER" id="PTHR15367">
    <property type="entry name" value="DNA-DIRECTED RNA POLYMERASE III"/>
    <property type="match status" value="1"/>
</dbReference>
<dbReference type="InterPro" id="IPR024661">
    <property type="entry name" value="RNA_pol_III_Rpc31"/>
</dbReference>
<gene>
    <name evidence="5" type="ORF">ANE_LOCUS4522</name>
</gene>
<dbReference type="GO" id="GO:0006383">
    <property type="term" value="P:transcription by RNA polymerase III"/>
    <property type="evidence" value="ECO:0007669"/>
    <property type="project" value="InterPro"/>
</dbReference>
<feature type="compositionally biased region" description="Acidic residues" evidence="4">
    <location>
        <begin position="95"/>
        <end position="117"/>
    </location>
</feature>
<dbReference type="AlphaFoldDB" id="A0A565AXK7"/>
<sequence>MAYGFDSPEPFVIFPNESLDIERFSDSLKPKKRTNKSGFFYDYLLLRPDNFPKQLLGDGQRERPAKRAKWSMDADLKKLDVFEKLEAKLKAEGKEENEEEGEDEVEELDGEQSDNGDYDQTLMMTTMIITRHPMAILKMCIKKLLLPRRIKFCRQEKLVLGMS</sequence>
<name>A0A565AXK7_9BRAS</name>
<accession>A0A565AXK7</accession>
<evidence type="ECO:0000256" key="4">
    <source>
        <dbReference type="SAM" id="MobiDB-lite"/>
    </source>
</evidence>
<reference evidence="5" key="1">
    <citation type="submission" date="2019-07" db="EMBL/GenBank/DDBJ databases">
        <authorList>
            <person name="Dittberner H."/>
        </authorList>
    </citation>
    <scope>NUCLEOTIDE SEQUENCE [LARGE SCALE GENOMIC DNA]</scope>
</reference>
<organism evidence="5 6">
    <name type="scientific">Arabis nemorensis</name>
    <dbReference type="NCBI Taxonomy" id="586526"/>
    <lineage>
        <taxon>Eukaryota</taxon>
        <taxon>Viridiplantae</taxon>
        <taxon>Streptophyta</taxon>
        <taxon>Embryophyta</taxon>
        <taxon>Tracheophyta</taxon>
        <taxon>Spermatophyta</taxon>
        <taxon>Magnoliopsida</taxon>
        <taxon>eudicotyledons</taxon>
        <taxon>Gunneridae</taxon>
        <taxon>Pentapetalae</taxon>
        <taxon>rosids</taxon>
        <taxon>malvids</taxon>
        <taxon>Brassicales</taxon>
        <taxon>Brassicaceae</taxon>
        <taxon>Arabideae</taxon>
        <taxon>Arabis</taxon>
    </lineage>
</organism>
<keyword evidence="6" id="KW-1185">Reference proteome</keyword>
<evidence type="ECO:0000256" key="3">
    <source>
        <dbReference type="ARBA" id="ARBA00023242"/>
    </source>
</evidence>
<comment type="subcellular location">
    <subcellularLocation>
        <location evidence="1">Nucleus</location>
    </subcellularLocation>
</comment>
<comment type="similarity">
    <text evidence="2">Belongs to the eukaryotic RPC7 RNA polymerase subunit family.</text>
</comment>
<keyword evidence="3" id="KW-0539">Nucleus</keyword>
<dbReference type="OrthoDB" id="2018787at2759"/>
<dbReference type="Proteomes" id="UP000489600">
    <property type="component" value="Unassembled WGS sequence"/>
</dbReference>
<evidence type="ECO:0000256" key="1">
    <source>
        <dbReference type="ARBA" id="ARBA00004123"/>
    </source>
</evidence>
<comment type="caution">
    <text evidence="5">The sequence shown here is derived from an EMBL/GenBank/DDBJ whole genome shotgun (WGS) entry which is preliminary data.</text>
</comment>
<proteinExistence type="inferred from homology"/>
<evidence type="ECO:0000313" key="6">
    <source>
        <dbReference type="Proteomes" id="UP000489600"/>
    </source>
</evidence>